<reference evidence="1" key="1">
    <citation type="journal article" date="2017" name="Nature">
        <title>The genome of Chenopodium quinoa.</title>
        <authorList>
            <person name="Jarvis D.E."/>
            <person name="Ho Y.S."/>
            <person name="Lightfoot D.J."/>
            <person name="Schmoeckel S.M."/>
            <person name="Li B."/>
            <person name="Borm T.J.A."/>
            <person name="Ohyanagi H."/>
            <person name="Mineta K."/>
            <person name="Michell C.T."/>
            <person name="Saber N."/>
            <person name="Kharbatia N.M."/>
            <person name="Rupper R.R."/>
            <person name="Sharp A.R."/>
            <person name="Dally N."/>
            <person name="Boughton B.A."/>
            <person name="Woo Y.H."/>
            <person name="Gao G."/>
            <person name="Schijlen E.G.W.M."/>
            <person name="Guo X."/>
            <person name="Momin A.A."/>
            <person name="Negrao S."/>
            <person name="Al-Babili S."/>
            <person name="Gehring C."/>
            <person name="Roessner U."/>
            <person name="Jung C."/>
            <person name="Murphy K."/>
            <person name="Arold S.T."/>
            <person name="Gojobori T."/>
            <person name="van der Linden C.G."/>
            <person name="van Loo E.N."/>
            <person name="Jellen E.N."/>
            <person name="Maughan P.J."/>
            <person name="Tester M."/>
        </authorList>
    </citation>
    <scope>NUCLEOTIDE SEQUENCE [LARGE SCALE GENOMIC DNA]</scope>
    <source>
        <strain evidence="1">cv. PI 614886</strain>
    </source>
</reference>
<accession>A0A803MAR5</accession>
<evidence type="ECO:0000313" key="2">
    <source>
        <dbReference type="Proteomes" id="UP000596660"/>
    </source>
</evidence>
<organism evidence="1 2">
    <name type="scientific">Chenopodium quinoa</name>
    <name type="common">Quinoa</name>
    <dbReference type="NCBI Taxonomy" id="63459"/>
    <lineage>
        <taxon>Eukaryota</taxon>
        <taxon>Viridiplantae</taxon>
        <taxon>Streptophyta</taxon>
        <taxon>Embryophyta</taxon>
        <taxon>Tracheophyta</taxon>
        <taxon>Spermatophyta</taxon>
        <taxon>Magnoliopsida</taxon>
        <taxon>eudicotyledons</taxon>
        <taxon>Gunneridae</taxon>
        <taxon>Pentapetalae</taxon>
        <taxon>Caryophyllales</taxon>
        <taxon>Chenopodiaceae</taxon>
        <taxon>Chenopodioideae</taxon>
        <taxon>Atripliceae</taxon>
        <taxon>Chenopodium</taxon>
    </lineage>
</organism>
<name>A0A803MAR5_CHEQI</name>
<evidence type="ECO:0008006" key="3">
    <source>
        <dbReference type="Google" id="ProtNLM"/>
    </source>
</evidence>
<reference evidence="1" key="2">
    <citation type="submission" date="2021-03" db="UniProtKB">
        <authorList>
            <consortium name="EnsemblPlants"/>
        </authorList>
    </citation>
    <scope>IDENTIFICATION</scope>
</reference>
<proteinExistence type="predicted"/>
<evidence type="ECO:0000313" key="1">
    <source>
        <dbReference type="EnsemblPlants" id="AUR62026182-RA:cds"/>
    </source>
</evidence>
<dbReference type="EnsemblPlants" id="AUR62026182-RA">
    <property type="protein sequence ID" value="AUR62026182-RA:cds"/>
    <property type="gene ID" value="AUR62026182"/>
</dbReference>
<dbReference type="AlphaFoldDB" id="A0A803MAR5"/>
<sequence>MSELMNKLQHPKAEDIMSYEFDNVSFPWKSTKQTLDCGVFCMLHMLCFNGELFNGDLGLANRRKLYRAKICASLVLSDINSNIDAIVDKVSKFKEALIVCLRANEERGVTQLQKTWEEWTKLKHWTWMQLNVGFGHDVGGEGHGVCYSVAIHPPLMMGKVGEDKEG</sequence>
<keyword evidence="2" id="KW-1185">Reference proteome</keyword>
<dbReference type="Gramene" id="AUR62026182-RA">
    <property type="protein sequence ID" value="AUR62026182-RA:cds"/>
    <property type="gene ID" value="AUR62026182"/>
</dbReference>
<protein>
    <recommendedName>
        <fullName evidence="3">Ubiquitin-like protease family profile domain-containing protein</fullName>
    </recommendedName>
</protein>
<dbReference type="Proteomes" id="UP000596660">
    <property type="component" value="Unplaced"/>
</dbReference>